<comment type="similarity">
    <text evidence="2">Belongs to the 'GDXG' lipolytic enzyme family.</text>
</comment>
<dbReference type="EC" id="3.1.1.-" evidence="4"/>
<evidence type="ECO:0000256" key="3">
    <source>
        <dbReference type="ARBA" id="ARBA00022801"/>
    </source>
</evidence>
<protein>
    <recommendedName>
        <fullName evidence="4">Carboxylic ester hydrolase</fullName>
        <ecNumber evidence="4">3.1.1.-</ecNumber>
    </recommendedName>
</protein>
<dbReference type="AlphaFoldDB" id="B0D4I0"/>
<dbReference type="PROSITE" id="PS00122">
    <property type="entry name" value="CARBOXYLESTERASE_B_1"/>
    <property type="match status" value="1"/>
</dbReference>
<evidence type="ECO:0000313" key="7">
    <source>
        <dbReference type="Proteomes" id="UP000001194"/>
    </source>
</evidence>
<evidence type="ECO:0000256" key="1">
    <source>
        <dbReference type="ARBA" id="ARBA00005964"/>
    </source>
</evidence>
<dbReference type="OrthoDB" id="408631at2759"/>
<dbReference type="ESTHER" id="lacbs-b0d4i0">
    <property type="family name" value="Fungal_carboxylesterase_lipase"/>
</dbReference>
<evidence type="ECO:0000256" key="4">
    <source>
        <dbReference type="RuleBase" id="RU361235"/>
    </source>
</evidence>
<dbReference type="InterPro" id="IPR029058">
    <property type="entry name" value="AB_hydrolase_fold"/>
</dbReference>
<dbReference type="InterPro" id="IPR019819">
    <property type="entry name" value="Carboxylesterase_B_CS"/>
</dbReference>
<dbReference type="InterPro" id="IPR019826">
    <property type="entry name" value="Carboxylesterase_B_AS"/>
</dbReference>
<evidence type="ECO:0000256" key="2">
    <source>
        <dbReference type="ARBA" id="ARBA00010515"/>
    </source>
</evidence>
<dbReference type="EMBL" id="DS547097">
    <property type="protein sequence ID" value="EDR10347.1"/>
    <property type="molecule type" value="Genomic_DNA"/>
</dbReference>
<sequence>MVSPSLTFSAFLVLACAVGTSASPSVVNVVDLGYAKYQGSVNPTSKNTEFLGMRYPAPPTGTLRWREPQAPATTSGVQLANSQPNQCYQSTLGVAPSSPFRTSAVSRRDTPISEDCLFLNVWVPGTLQPNRKLPVLFWIHGGGYTLGSASGVIPGVFDGSDLIKEAGGNVVVVVIQYRLGVLGFLSSSQIKANGALNAGLLDQQFALKWVQQHISKFGGDPTKVTIWGESAGAGSVIQHIVANNGNTYPPLFRGAMTSSTFLPSQYNYNDRIPQSYYNSVVTQTKCNTVADTLNCLRNVDAAVLQAANMNIAASVFYGTWAPQPVVDGTFIADRPSVLLKKGKINGKMLLSIVNSHEGDAFVDQTTAATVQVPDYIANLFPNLGAQDITTAAKLYQGLGSNIEQANLIAGEPILVCPTYYLLKAFSGRVFKGESAVPPALHGADVNYYFTSFIPAGTSVNASLQTAFSGGFANFVQNLDPNDKSSGPNITPRWNTWSSQQHNEMLFNVTAAGVADVHAFQTNAGLLQRCAFWESVGAGTAI</sequence>
<dbReference type="PROSITE" id="PS00941">
    <property type="entry name" value="CARBOXYLESTERASE_B_2"/>
    <property type="match status" value="1"/>
</dbReference>
<dbReference type="Pfam" id="PF00135">
    <property type="entry name" value="COesterase"/>
    <property type="match status" value="1"/>
</dbReference>
<feature type="domain" description="Carboxylesterase type B" evidence="5">
    <location>
        <begin position="29"/>
        <end position="369"/>
    </location>
</feature>
<dbReference type="PANTHER" id="PTHR11559">
    <property type="entry name" value="CARBOXYLESTERASE"/>
    <property type="match status" value="1"/>
</dbReference>
<dbReference type="GO" id="GO:0016787">
    <property type="term" value="F:hydrolase activity"/>
    <property type="evidence" value="ECO:0007669"/>
    <property type="project" value="UniProtKB-KW"/>
</dbReference>
<dbReference type="SUPFAM" id="SSF53474">
    <property type="entry name" value="alpha/beta-Hydrolases"/>
    <property type="match status" value="1"/>
</dbReference>
<evidence type="ECO:0000313" key="6">
    <source>
        <dbReference type="EMBL" id="EDR10347.1"/>
    </source>
</evidence>
<dbReference type="KEGG" id="lbc:LACBIDRAFT_317144"/>
<dbReference type="InterPro" id="IPR002018">
    <property type="entry name" value="CarbesteraseB"/>
</dbReference>
<organism evidence="7">
    <name type="scientific">Laccaria bicolor (strain S238N-H82 / ATCC MYA-4686)</name>
    <name type="common">Bicoloured deceiver</name>
    <name type="synonym">Laccaria laccata var. bicolor</name>
    <dbReference type="NCBI Taxonomy" id="486041"/>
    <lineage>
        <taxon>Eukaryota</taxon>
        <taxon>Fungi</taxon>
        <taxon>Dikarya</taxon>
        <taxon>Basidiomycota</taxon>
        <taxon>Agaricomycotina</taxon>
        <taxon>Agaricomycetes</taxon>
        <taxon>Agaricomycetidae</taxon>
        <taxon>Agaricales</taxon>
        <taxon>Agaricineae</taxon>
        <taxon>Hydnangiaceae</taxon>
        <taxon>Laccaria</taxon>
    </lineage>
</organism>
<dbReference type="InParanoid" id="B0D4I0"/>
<accession>B0D4I0</accession>
<proteinExistence type="inferred from homology"/>
<feature type="chain" id="PRO_5005122307" description="Carboxylic ester hydrolase" evidence="4">
    <location>
        <begin position="23"/>
        <end position="541"/>
    </location>
</feature>
<keyword evidence="3 4" id="KW-0378">Hydrolase</keyword>
<dbReference type="InterPro" id="IPR050309">
    <property type="entry name" value="Type-B_Carboxylest/Lipase"/>
</dbReference>
<dbReference type="InterPro" id="IPR002168">
    <property type="entry name" value="Lipase_GDXG_HIS_AS"/>
</dbReference>
<dbReference type="Proteomes" id="UP000001194">
    <property type="component" value="Unassembled WGS sequence"/>
</dbReference>
<evidence type="ECO:0000259" key="5">
    <source>
        <dbReference type="Pfam" id="PF00135"/>
    </source>
</evidence>
<dbReference type="RefSeq" id="XP_001878797.1">
    <property type="nucleotide sequence ID" value="XM_001878762.1"/>
</dbReference>
<dbReference type="FunCoup" id="B0D4I0">
    <property type="interactions" value="2"/>
</dbReference>
<dbReference type="STRING" id="486041.B0D4I0"/>
<dbReference type="HOGENOM" id="CLU_006586_10_5_1"/>
<keyword evidence="4" id="KW-0732">Signal</keyword>
<reference evidence="6 7" key="1">
    <citation type="journal article" date="2008" name="Nature">
        <title>The genome of Laccaria bicolor provides insights into mycorrhizal symbiosis.</title>
        <authorList>
            <person name="Martin F."/>
            <person name="Aerts A."/>
            <person name="Ahren D."/>
            <person name="Brun A."/>
            <person name="Danchin E.G.J."/>
            <person name="Duchaussoy F."/>
            <person name="Gibon J."/>
            <person name="Kohler A."/>
            <person name="Lindquist E."/>
            <person name="Pereda V."/>
            <person name="Salamov A."/>
            <person name="Shapiro H.J."/>
            <person name="Wuyts J."/>
            <person name="Blaudez D."/>
            <person name="Buee M."/>
            <person name="Brokstein P."/>
            <person name="Canbaeck B."/>
            <person name="Cohen D."/>
            <person name="Courty P.E."/>
            <person name="Coutinho P.M."/>
            <person name="Delaruelle C."/>
            <person name="Detter J.C."/>
            <person name="Deveau A."/>
            <person name="DiFazio S."/>
            <person name="Duplessis S."/>
            <person name="Fraissinet-Tachet L."/>
            <person name="Lucic E."/>
            <person name="Frey-Klett P."/>
            <person name="Fourrey C."/>
            <person name="Feussner I."/>
            <person name="Gay G."/>
            <person name="Grimwood J."/>
            <person name="Hoegger P.J."/>
            <person name="Jain P."/>
            <person name="Kilaru S."/>
            <person name="Labbe J."/>
            <person name="Lin Y.C."/>
            <person name="Legue V."/>
            <person name="Le Tacon F."/>
            <person name="Marmeisse R."/>
            <person name="Melayah D."/>
            <person name="Montanini B."/>
            <person name="Muratet M."/>
            <person name="Nehls U."/>
            <person name="Niculita-Hirzel H."/>
            <person name="Oudot-Le Secq M.P."/>
            <person name="Peter M."/>
            <person name="Quesneville H."/>
            <person name="Rajashekar B."/>
            <person name="Reich M."/>
            <person name="Rouhier N."/>
            <person name="Schmutz J."/>
            <person name="Yin T."/>
            <person name="Chalot M."/>
            <person name="Henrissat B."/>
            <person name="Kuees U."/>
            <person name="Lucas S."/>
            <person name="Van de Peer Y."/>
            <person name="Podila G.K."/>
            <person name="Polle A."/>
            <person name="Pukkila P.J."/>
            <person name="Richardson P.M."/>
            <person name="Rouze P."/>
            <person name="Sanders I.R."/>
            <person name="Stajich J.E."/>
            <person name="Tunlid A."/>
            <person name="Tuskan G."/>
            <person name="Grigoriev I.V."/>
        </authorList>
    </citation>
    <scope>NUCLEOTIDE SEQUENCE [LARGE SCALE GENOMIC DNA]</scope>
    <source>
        <strain evidence="7">S238N-H82 / ATCC MYA-4686</strain>
    </source>
</reference>
<keyword evidence="7" id="KW-1185">Reference proteome</keyword>
<dbReference type="PROSITE" id="PS01173">
    <property type="entry name" value="LIPASE_GDXG_HIS"/>
    <property type="match status" value="1"/>
</dbReference>
<gene>
    <name evidence="6" type="ORF">LACBIDRAFT_317144</name>
</gene>
<dbReference type="Gene3D" id="3.40.50.1820">
    <property type="entry name" value="alpha/beta hydrolase"/>
    <property type="match status" value="1"/>
</dbReference>
<feature type="signal peptide" evidence="4">
    <location>
        <begin position="1"/>
        <end position="22"/>
    </location>
</feature>
<dbReference type="GeneID" id="6074578"/>
<name>B0D4I0_LACBS</name>
<comment type="similarity">
    <text evidence="1 4">Belongs to the type-B carboxylesterase/lipase family.</text>
</comment>